<name>A0AAD9LHX9_BABDI</name>
<dbReference type="Proteomes" id="UP001195914">
    <property type="component" value="Unassembled WGS sequence"/>
</dbReference>
<dbReference type="AlphaFoldDB" id="A0AAD9LHX9"/>
<dbReference type="InterPro" id="IPR016084">
    <property type="entry name" value="Haem_Oase-like_multi-hlx"/>
</dbReference>
<proteinExistence type="predicted"/>
<feature type="signal peptide" evidence="1">
    <location>
        <begin position="1"/>
        <end position="28"/>
    </location>
</feature>
<reference evidence="2" key="1">
    <citation type="journal article" date="2014" name="Nucleic Acids Res.">
        <title>The evolutionary dynamics of variant antigen genes in Babesia reveal a history of genomic innovation underlying host-parasite interaction.</title>
        <authorList>
            <person name="Jackson A.P."/>
            <person name="Otto T.D."/>
            <person name="Darby A."/>
            <person name="Ramaprasad A."/>
            <person name="Xia D."/>
            <person name="Echaide I.E."/>
            <person name="Farber M."/>
            <person name="Gahlot S."/>
            <person name="Gamble J."/>
            <person name="Gupta D."/>
            <person name="Gupta Y."/>
            <person name="Jackson L."/>
            <person name="Malandrin L."/>
            <person name="Malas T.B."/>
            <person name="Moussa E."/>
            <person name="Nair M."/>
            <person name="Reid A.J."/>
            <person name="Sanders M."/>
            <person name="Sharma J."/>
            <person name="Tracey A."/>
            <person name="Quail M.A."/>
            <person name="Weir W."/>
            <person name="Wastling J.M."/>
            <person name="Hall N."/>
            <person name="Willadsen P."/>
            <person name="Lingelbach K."/>
            <person name="Shiels B."/>
            <person name="Tait A."/>
            <person name="Berriman M."/>
            <person name="Allred D.R."/>
            <person name="Pain A."/>
        </authorList>
    </citation>
    <scope>NUCLEOTIDE SEQUENCE</scope>
    <source>
        <strain evidence="2">1802A</strain>
    </source>
</reference>
<comment type="caution">
    <text evidence="2">The sequence shown here is derived from an EMBL/GenBank/DDBJ whole genome shotgun (WGS) entry which is preliminary data.</text>
</comment>
<keyword evidence="1" id="KW-0732">Signal</keyword>
<feature type="chain" id="PRO_5042090085" evidence="1">
    <location>
        <begin position="29"/>
        <end position="321"/>
    </location>
</feature>
<keyword evidence="3" id="KW-1185">Reference proteome</keyword>
<dbReference type="SUPFAM" id="SSF48613">
    <property type="entry name" value="Heme oxygenase-like"/>
    <property type="match status" value="1"/>
</dbReference>
<evidence type="ECO:0000313" key="2">
    <source>
        <dbReference type="EMBL" id="KAK1936187.1"/>
    </source>
</evidence>
<sequence>MFPCRSAILVFIPVLVLFVALPIGCARARGVESQPQPAYTALRPFLRKPTVRKRTSREEKKRRSEFHKQLHKELRMKYWTRLDPAVNTVIDYKPEPKDIIDPKRSFVVQEAIPRLVKLDDEQPKCTLTVEQSEAFDRQAGLKLLCDIKAAFGLIAEIFNTDDRFKDFKLMASQYQLEKQKADIAYLMSLLQLKTEPSPSTETMDYCAHMMDLVQNQPIKFLAHVLYIYKDWHLTKRKFLELFRAHLKLVRKMKSASYDNDCDTFEKTLNKTANTWSRWEKDTFIEELAVAQQMAQKAFTSAIIKPYMASQSVNQLCNAEKL</sequence>
<organism evidence="2 3">
    <name type="scientific">Babesia divergens</name>
    <dbReference type="NCBI Taxonomy" id="32595"/>
    <lineage>
        <taxon>Eukaryota</taxon>
        <taxon>Sar</taxon>
        <taxon>Alveolata</taxon>
        <taxon>Apicomplexa</taxon>
        <taxon>Aconoidasida</taxon>
        <taxon>Piroplasmida</taxon>
        <taxon>Babesiidae</taxon>
        <taxon>Babesia</taxon>
    </lineage>
</organism>
<accession>A0AAD9LHX9</accession>
<evidence type="ECO:0000256" key="1">
    <source>
        <dbReference type="SAM" id="SignalP"/>
    </source>
</evidence>
<evidence type="ECO:0000313" key="3">
    <source>
        <dbReference type="Proteomes" id="UP001195914"/>
    </source>
</evidence>
<reference evidence="2" key="2">
    <citation type="submission" date="2021-05" db="EMBL/GenBank/DDBJ databases">
        <authorList>
            <person name="Pain A."/>
        </authorList>
    </citation>
    <scope>NUCLEOTIDE SEQUENCE</scope>
    <source>
        <strain evidence="2">1802A</strain>
    </source>
</reference>
<dbReference type="EMBL" id="JAHBMH010000044">
    <property type="protein sequence ID" value="KAK1936187.1"/>
    <property type="molecule type" value="Genomic_DNA"/>
</dbReference>
<gene>
    <name evidence="2" type="ORF">X943_001924</name>
</gene>
<protein>
    <submittedName>
        <fullName evidence="2">Uncharacterized protein</fullName>
    </submittedName>
</protein>